<feature type="domain" description="Cupin type-2" evidence="1">
    <location>
        <begin position="67"/>
        <end position="135"/>
    </location>
</feature>
<dbReference type="CDD" id="cd02212">
    <property type="entry name" value="cupin_UGlyAH_C"/>
    <property type="match status" value="1"/>
</dbReference>
<dbReference type="InterPro" id="IPR013096">
    <property type="entry name" value="Cupin_2"/>
</dbReference>
<keyword evidence="3" id="KW-1185">Reference proteome</keyword>
<comment type="caution">
    <text evidence="2">The sequence shown here is derived from an EMBL/GenBank/DDBJ whole genome shotgun (WGS) entry which is preliminary data.</text>
</comment>
<dbReference type="SUPFAM" id="SSF51182">
    <property type="entry name" value="RmlC-like cupins"/>
    <property type="match status" value="1"/>
</dbReference>
<dbReference type="EMBL" id="SPQT01000009">
    <property type="protein sequence ID" value="TFV47114.1"/>
    <property type="molecule type" value="Genomic_DNA"/>
</dbReference>
<dbReference type="InterPro" id="IPR011051">
    <property type="entry name" value="RmlC_Cupin_sf"/>
</dbReference>
<dbReference type="NCBIfam" id="TIGR03214">
    <property type="entry name" value="ura-cupin"/>
    <property type="match status" value="1"/>
</dbReference>
<evidence type="ECO:0000259" key="1">
    <source>
        <dbReference type="Pfam" id="PF07883"/>
    </source>
</evidence>
<dbReference type="Pfam" id="PF07883">
    <property type="entry name" value="Cupin_2"/>
    <property type="match status" value="1"/>
</dbReference>
<gene>
    <name evidence="2" type="ORF">E4K65_18260</name>
</gene>
<dbReference type="InterPro" id="IPR017627">
    <property type="entry name" value="UGHY"/>
</dbReference>
<dbReference type="GO" id="GO:0071522">
    <property type="term" value="F:ureidoglycine aminohydrolase activity"/>
    <property type="evidence" value="ECO:0007669"/>
    <property type="project" value="UniProtKB-EC"/>
</dbReference>
<protein>
    <submittedName>
        <fullName evidence="2">(S)-ureidoglycine aminohydrolase</fullName>
        <ecNumber evidence="2">3.5.3.26</ecNumber>
    </submittedName>
</protein>
<accession>A0A4Y9LW77</accession>
<sequence length="265" mass="28944">MHPTDLTTQPGVVRPGAIGHSRAVVGRNFAFMPPEGVLKSRLPAWVSTTVRFLAAPSLGADFAQFMLEIEPSGGTAQPICVDVQHFFYVVTGALDISIGAEPPTSLTAGAFAYVPANTSFAMSCHPAAPARVLAVKKRYEAAGGIASPAAIIGQQQSMPITNHTGLEGRGFKHLLPMGDLRFDFEMNLMFFQPGVCFPAVETHIMEHGLFMLEGQGLYYLGDSWHEIWVDDFIWMGSFCPQQFYPTGSNRSVYLLYKNVNRDVVL</sequence>
<name>A0A4Y9LW77_9BRAD</name>
<dbReference type="InterPro" id="IPR014710">
    <property type="entry name" value="RmlC-like_jellyroll"/>
</dbReference>
<evidence type="ECO:0000313" key="3">
    <source>
        <dbReference type="Proteomes" id="UP000297966"/>
    </source>
</evidence>
<dbReference type="RefSeq" id="WP_135175398.1">
    <property type="nucleotide sequence ID" value="NZ_SPQT01000009.1"/>
</dbReference>
<dbReference type="CDD" id="cd02211">
    <property type="entry name" value="cupin_UGlyAH_N"/>
    <property type="match status" value="1"/>
</dbReference>
<organism evidence="2 3">
    <name type="scientific">Bradyrhizobium niftali</name>
    <dbReference type="NCBI Taxonomy" id="2560055"/>
    <lineage>
        <taxon>Bacteria</taxon>
        <taxon>Pseudomonadati</taxon>
        <taxon>Pseudomonadota</taxon>
        <taxon>Alphaproteobacteria</taxon>
        <taxon>Hyphomicrobiales</taxon>
        <taxon>Nitrobacteraceae</taxon>
        <taxon>Bradyrhizobium</taxon>
    </lineage>
</organism>
<dbReference type="InterPro" id="IPR044697">
    <property type="entry name" value="UGlyAH_cupin_C"/>
</dbReference>
<dbReference type="PANTHER" id="PTHR34571:SF1">
    <property type="entry name" value="(S)-UREIDOGLYCINE AMINOHYDROLASE"/>
    <property type="match status" value="1"/>
</dbReference>
<dbReference type="OrthoDB" id="9814939at2"/>
<reference evidence="2 3" key="1">
    <citation type="submission" date="2019-03" db="EMBL/GenBank/DDBJ databases">
        <title>Bradyrhizobium diversity isolated from nodules of Chamaecrista fasciculata.</title>
        <authorList>
            <person name="Klepa M.S."/>
            <person name="Urquiaga M.O."/>
            <person name="Hungria M."/>
            <person name="Delamuta J.R."/>
        </authorList>
    </citation>
    <scope>NUCLEOTIDE SEQUENCE [LARGE SCALE GENOMIC DNA]</scope>
    <source>
        <strain evidence="2 3">CNPSo 3448</strain>
    </source>
</reference>
<proteinExistence type="predicted"/>
<dbReference type="AlphaFoldDB" id="A0A4Y9LW77"/>
<dbReference type="Gene3D" id="2.60.120.10">
    <property type="entry name" value="Jelly Rolls"/>
    <property type="match status" value="2"/>
</dbReference>
<keyword evidence="2" id="KW-0378">Hydrolase</keyword>
<dbReference type="Proteomes" id="UP000297966">
    <property type="component" value="Unassembled WGS sequence"/>
</dbReference>
<evidence type="ECO:0000313" key="2">
    <source>
        <dbReference type="EMBL" id="TFV47114.1"/>
    </source>
</evidence>
<dbReference type="InterPro" id="IPR044704">
    <property type="entry name" value="UGlyAH_cupin_N"/>
</dbReference>
<dbReference type="EC" id="3.5.3.26" evidence="2"/>
<dbReference type="PANTHER" id="PTHR34571">
    <property type="entry name" value="(S)-UREIDOGLYCINE AMINOHYDROLASE"/>
    <property type="match status" value="1"/>
</dbReference>